<keyword evidence="2" id="KW-1185">Reference proteome</keyword>
<protein>
    <submittedName>
        <fullName evidence="1">Uncharacterized protein</fullName>
    </submittedName>
</protein>
<dbReference type="EMBL" id="MU005977">
    <property type="protein sequence ID" value="KAF2860863.1"/>
    <property type="molecule type" value="Genomic_DNA"/>
</dbReference>
<gene>
    <name evidence="1" type="ORF">K470DRAFT_286250</name>
</gene>
<organism evidence="1 2">
    <name type="scientific">Piedraia hortae CBS 480.64</name>
    <dbReference type="NCBI Taxonomy" id="1314780"/>
    <lineage>
        <taxon>Eukaryota</taxon>
        <taxon>Fungi</taxon>
        <taxon>Dikarya</taxon>
        <taxon>Ascomycota</taxon>
        <taxon>Pezizomycotina</taxon>
        <taxon>Dothideomycetes</taxon>
        <taxon>Dothideomycetidae</taxon>
        <taxon>Capnodiales</taxon>
        <taxon>Piedraiaceae</taxon>
        <taxon>Piedraia</taxon>
    </lineage>
</organism>
<accession>A0A6A7C0E8</accession>
<proteinExistence type="predicted"/>
<evidence type="ECO:0000313" key="2">
    <source>
        <dbReference type="Proteomes" id="UP000799421"/>
    </source>
</evidence>
<dbReference type="Proteomes" id="UP000799421">
    <property type="component" value="Unassembled WGS sequence"/>
</dbReference>
<reference evidence="1" key="1">
    <citation type="journal article" date="2020" name="Stud. Mycol.">
        <title>101 Dothideomycetes genomes: a test case for predicting lifestyles and emergence of pathogens.</title>
        <authorList>
            <person name="Haridas S."/>
            <person name="Albert R."/>
            <person name="Binder M."/>
            <person name="Bloem J."/>
            <person name="Labutti K."/>
            <person name="Salamov A."/>
            <person name="Andreopoulos B."/>
            <person name="Baker S."/>
            <person name="Barry K."/>
            <person name="Bills G."/>
            <person name="Bluhm B."/>
            <person name="Cannon C."/>
            <person name="Castanera R."/>
            <person name="Culley D."/>
            <person name="Daum C."/>
            <person name="Ezra D."/>
            <person name="Gonzalez J."/>
            <person name="Henrissat B."/>
            <person name="Kuo A."/>
            <person name="Liang C."/>
            <person name="Lipzen A."/>
            <person name="Lutzoni F."/>
            <person name="Magnuson J."/>
            <person name="Mondo S."/>
            <person name="Nolan M."/>
            <person name="Ohm R."/>
            <person name="Pangilinan J."/>
            <person name="Park H.-J."/>
            <person name="Ramirez L."/>
            <person name="Alfaro M."/>
            <person name="Sun H."/>
            <person name="Tritt A."/>
            <person name="Yoshinaga Y."/>
            <person name="Zwiers L.-H."/>
            <person name="Turgeon B."/>
            <person name="Goodwin S."/>
            <person name="Spatafora J."/>
            <person name="Crous P."/>
            <person name="Grigoriev I."/>
        </authorList>
    </citation>
    <scope>NUCLEOTIDE SEQUENCE</scope>
    <source>
        <strain evidence="1">CBS 480.64</strain>
    </source>
</reference>
<sequence>MTTSAVLKGLRKCPIFSEARNNVVTPSSRLSQRTVKTFIVMPSSPGAMFPLLPMVTCPTSAAVISESRGIDRQGTDGVSHAGTSSGADIRSRVLDLEERTIFSWSGCTELTVLYWRVTRLALGLTPASYLPEVLCSVAISICLVRNCCLERLTAARKAILPSIVLSSSRPQQCVVVH</sequence>
<name>A0A6A7C0E8_9PEZI</name>
<evidence type="ECO:0000313" key="1">
    <source>
        <dbReference type="EMBL" id="KAF2860863.1"/>
    </source>
</evidence>
<dbReference type="AlphaFoldDB" id="A0A6A7C0E8"/>